<feature type="transmembrane region" description="Helical" evidence="7">
    <location>
        <begin position="227"/>
        <end position="246"/>
    </location>
</feature>
<keyword evidence="10" id="KW-1185">Reference proteome</keyword>
<dbReference type="RefSeq" id="XP_041539804.1">
    <property type="nucleotide sequence ID" value="XM_041685751.1"/>
</dbReference>
<gene>
    <name evidence="9" type="ORF">AKAW2_20978S</name>
</gene>
<evidence type="ECO:0000256" key="6">
    <source>
        <dbReference type="SAM" id="MobiDB-lite"/>
    </source>
</evidence>
<evidence type="ECO:0000256" key="2">
    <source>
        <dbReference type="ARBA" id="ARBA00022692"/>
    </source>
</evidence>
<feature type="compositionally biased region" description="Polar residues" evidence="6">
    <location>
        <begin position="349"/>
        <end position="359"/>
    </location>
</feature>
<dbReference type="InterPro" id="IPR052337">
    <property type="entry name" value="SAT4-like"/>
</dbReference>
<organism evidence="9 10">
    <name type="scientific">Aspergillus kawachii</name>
    <name type="common">White koji mold</name>
    <name type="synonym">Aspergillus awamori var. kawachi</name>
    <dbReference type="NCBI Taxonomy" id="1069201"/>
    <lineage>
        <taxon>Eukaryota</taxon>
        <taxon>Fungi</taxon>
        <taxon>Dikarya</taxon>
        <taxon>Ascomycota</taxon>
        <taxon>Pezizomycotina</taxon>
        <taxon>Eurotiomycetes</taxon>
        <taxon>Eurotiomycetidae</taxon>
        <taxon>Eurotiales</taxon>
        <taxon>Aspergillaceae</taxon>
        <taxon>Aspergillus</taxon>
        <taxon>Aspergillus subgen. Circumdati</taxon>
    </lineage>
</organism>
<feature type="transmembrane region" description="Helical" evidence="7">
    <location>
        <begin position="130"/>
        <end position="152"/>
    </location>
</feature>
<dbReference type="Proteomes" id="UP000661280">
    <property type="component" value="Chromosome 2"/>
</dbReference>
<feature type="transmembrane region" description="Helical" evidence="7">
    <location>
        <begin position="20"/>
        <end position="42"/>
    </location>
</feature>
<evidence type="ECO:0000256" key="7">
    <source>
        <dbReference type="SAM" id="Phobius"/>
    </source>
</evidence>
<keyword evidence="4 7" id="KW-0472">Membrane</keyword>
<comment type="similarity">
    <text evidence="5">Belongs to the SAT4 family.</text>
</comment>
<dbReference type="InterPro" id="IPR049326">
    <property type="entry name" value="Rhodopsin_dom_fungi"/>
</dbReference>
<keyword evidence="3 7" id="KW-1133">Transmembrane helix</keyword>
<evidence type="ECO:0000256" key="1">
    <source>
        <dbReference type="ARBA" id="ARBA00004141"/>
    </source>
</evidence>
<comment type="subcellular location">
    <subcellularLocation>
        <location evidence="1">Membrane</location>
        <topology evidence="1">Multi-pass membrane protein</topology>
    </subcellularLocation>
</comment>
<dbReference type="PANTHER" id="PTHR33048">
    <property type="entry name" value="PTH11-LIKE INTEGRAL MEMBRANE PROTEIN (AFU_ORTHOLOGUE AFUA_5G11245)"/>
    <property type="match status" value="1"/>
</dbReference>
<dbReference type="AlphaFoldDB" id="A0A7R7W4W5"/>
<feature type="transmembrane region" description="Helical" evidence="7">
    <location>
        <begin position="54"/>
        <end position="72"/>
    </location>
</feature>
<reference evidence="9" key="1">
    <citation type="submission" date="2021-01" db="EMBL/GenBank/DDBJ databases">
        <authorList>
            <consortium name="Aspergillus luchuensis mut. kawachii IFO 4304 genome sequencing consortium"/>
            <person name="Kazuki M."/>
            <person name="Futagami T."/>
        </authorList>
    </citation>
    <scope>NUCLEOTIDE SEQUENCE</scope>
    <source>
        <strain evidence="9">IFO 4308</strain>
    </source>
</reference>
<evidence type="ECO:0000256" key="5">
    <source>
        <dbReference type="ARBA" id="ARBA00038359"/>
    </source>
</evidence>
<evidence type="ECO:0000256" key="3">
    <source>
        <dbReference type="ARBA" id="ARBA00022989"/>
    </source>
</evidence>
<dbReference type="OrthoDB" id="5022096at2759"/>
<dbReference type="Pfam" id="PF20684">
    <property type="entry name" value="Fung_rhodopsin"/>
    <property type="match status" value="1"/>
</dbReference>
<keyword evidence="2 7" id="KW-0812">Transmembrane</keyword>
<sequence length="415" mass="46123">MAANSHLGGAGLPDVSQGPQILAATSITTAFALLTVLARMYVRVFFIQNVGPDDYVMVLTMALSLGGFAVIIPEVMYGAGRHTVYVENTASMATHLNFATQGIYMWAIGLVKISIGLFLLRFAPRRGYKIFIWVVMVVMLLYTIICFLTLMFECKDIRSIWDENVKSQCFTSSQPLKLSYTNTGRELAHVLRTLLTIPGLNILTDIIFAILPAIMLRHLQVNRRVKASLVCILGLGIFACVAAIVKLSVLPNYGRTGDLLWDYSTLTIWVVVESNMGIIAGSLPTLKPLFKQFLGTYGSQTKTRRYTYGSKKYRLQSLSPSYPQPSVRSRPLSVLDPDDLDEGDPRAAQRNSKYGTTTTKYHYRDGSHTSEEYILTRQESAGIVLTTEVVVTHTTAEEVIRNNRGKITQSPNEEV</sequence>
<accession>A0A7R7W4W5</accession>
<feature type="transmembrane region" description="Helical" evidence="7">
    <location>
        <begin position="103"/>
        <end position="123"/>
    </location>
</feature>
<reference evidence="9" key="2">
    <citation type="submission" date="2021-02" db="EMBL/GenBank/DDBJ databases">
        <title>Aspergillus luchuensis mut. kawachii IFO 4304 genome sequence.</title>
        <authorList>
            <person name="Mori K."/>
            <person name="Kadooka C."/>
            <person name="Goto M."/>
            <person name="Futagami T."/>
        </authorList>
    </citation>
    <scope>NUCLEOTIDE SEQUENCE</scope>
    <source>
        <strain evidence="9">IFO 4308</strain>
    </source>
</reference>
<dbReference type="KEGG" id="aluc:AKAW2_20978S"/>
<feature type="domain" description="Rhodopsin" evidence="8">
    <location>
        <begin position="38"/>
        <end position="291"/>
    </location>
</feature>
<name>A0A7R7W4W5_ASPKA</name>
<feature type="transmembrane region" description="Helical" evidence="7">
    <location>
        <begin position="195"/>
        <end position="215"/>
    </location>
</feature>
<evidence type="ECO:0000256" key="4">
    <source>
        <dbReference type="ARBA" id="ARBA00023136"/>
    </source>
</evidence>
<feature type="region of interest" description="Disordered" evidence="6">
    <location>
        <begin position="318"/>
        <end position="359"/>
    </location>
</feature>
<evidence type="ECO:0000313" key="9">
    <source>
        <dbReference type="EMBL" id="BCR96038.1"/>
    </source>
</evidence>
<evidence type="ECO:0000313" key="10">
    <source>
        <dbReference type="Proteomes" id="UP000661280"/>
    </source>
</evidence>
<dbReference type="GO" id="GO:0016020">
    <property type="term" value="C:membrane"/>
    <property type="evidence" value="ECO:0007669"/>
    <property type="project" value="UniProtKB-SubCell"/>
</dbReference>
<dbReference type="GeneID" id="64957363"/>
<evidence type="ECO:0000259" key="8">
    <source>
        <dbReference type="Pfam" id="PF20684"/>
    </source>
</evidence>
<dbReference type="EMBL" id="AP024426">
    <property type="protein sequence ID" value="BCR96038.1"/>
    <property type="molecule type" value="Genomic_DNA"/>
</dbReference>
<protein>
    <recommendedName>
        <fullName evidence="8">Rhodopsin domain-containing protein</fullName>
    </recommendedName>
</protein>
<dbReference type="PANTHER" id="PTHR33048:SF167">
    <property type="entry name" value="INTEGRAL MEMBRANE PROTEIN"/>
    <property type="match status" value="1"/>
</dbReference>
<proteinExistence type="inferred from homology"/>